<name>A0A0M8P2A2_9EURO</name>
<feature type="region of interest" description="Disordered" evidence="1">
    <location>
        <begin position="92"/>
        <end position="113"/>
    </location>
</feature>
<dbReference type="EMBL" id="LHQQ01000115">
    <property type="protein sequence ID" value="KOS42057.1"/>
    <property type="molecule type" value="Genomic_DNA"/>
</dbReference>
<proteinExistence type="predicted"/>
<dbReference type="OrthoDB" id="4368870at2759"/>
<evidence type="ECO:0000313" key="2">
    <source>
        <dbReference type="EMBL" id="KOS42057.1"/>
    </source>
</evidence>
<protein>
    <submittedName>
        <fullName evidence="2">Uncharacterized protein</fullName>
    </submittedName>
</protein>
<keyword evidence="3" id="KW-1185">Reference proteome</keyword>
<evidence type="ECO:0000256" key="1">
    <source>
        <dbReference type="SAM" id="MobiDB-lite"/>
    </source>
</evidence>
<dbReference type="AlphaFoldDB" id="A0A0M8P2A2"/>
<organism evidence="2 3">
    <name type="scientific">Penicillium nordicum</name>
    <dbReference type="NCBI Taxonomy" id="229535"/>
    <lineage>
        <taxon>Eukaryota</taxon>
        <taxon>Fungi</taxon>
        <taxon>Dikarya</taxon>
        <taxon>Ascomycota</taxon>
        <taxon>Pezizomycotina</taxon>
        <taxon>Eurotiomycetes</taxon>
        <taxon>Eurotiomycetidae</taxon>
        <taxon>Eurotiales</taxon>
        <taxon>Aspergillaceae</taxon>
        <taxon>Penicillium</taxon>
    </lineage>
</organism>
<accession>A0A0M8P2A2</accession>
<gene>
    <name evidence="2" type="ORF">ACN38_g7078</name>
</gene>
<reference evidence="2 3" key="1">
    <citation type="submission" date="2015-08" db="EMBL/GenBank/DDBJ databases">
        <title>Genome sequencing of Penicillium nordicum.</title>
        <authorList>
            <person name="Nguyen H.D."/>
            <person name="Seifert K.A."/>
        </authorList>
    </citation>
    <scope>NUCLEOTIDE SEQUENCE [LARGE SCALE GENOMIC DNA]</scope>
    <source>
        <strain evidence="2 3">DAOMC 185683</strain>
    </source>
</reference>
<dbReference type="STRING" id="229535.A0A0M8P2A2"/>
<dbReference type="Proteomes" id="UP000037696">
    <property type="component" value="Unassembled WGS sequence"/>
</dbReference>
<comment type="caution">
    <text evidence="2">The sequence shown here is derived from an EMBL/GenBank/DDBJ whole genome shotgun (WGS) entry which is preliminary data.</text>
</comment>
<evidence type="ECO:0000313" key="3">
    <source>
        <dbReference type="Proteomes" id="UP000037696"/>
    </source>
</evidence>
<sequence length="204" mass="23159">MIEAETVFGDGDAQLLAYMSIIQADRKKRGQPDWTVYGVLSDGETFVFYDLDMNGQYTVVYLQVQREGWQMVANMLGSLIIEGIKTCSSPVRSSLASNPSPRNSRQQISPQLPPLGTLPSIEDMMEMDKIGNILNLLKNWRQLAIQVIGNGRVPERTIERIGTAMHRNGLLMGFDERPLMGWAWAHLWAILHYMHKLLDFSTFK</sequence>
<feature type="compositionally biased region" description="Polar residues" evidence="1">
    <location>
        <begin position="92"/>
        <end position="110"/>
    </location>
</feature>